<dbReference type="AlphaFoldDB" id="A0A8H7LSB8"/>
<dbReference type="Proteomes" id="UP000602905">
    <property type="component" value="Unassembled WGS sequence"/>
</dbReference>
<evidence type="ECO:0000256" key="1">
    <source>
        <dbReference type="SAM" id="MobiDB-lite"/>
    </source>
</evidence>
<protein>
    <submittedName>
        <fullName evidence="2">WD40 repeat-like protein</fullName>
    </submittedName>
</protein>
<evidence type="ECO:0000313" key="3">
    <source>
        <dbReference type="Proteomes" id="UP000602905"/>
    </source>
</evidence>
<accession>A0A8H7LSB8</accession>
<proteinExistence type="predicted"/>
<sequence>MKDQLRMNICDLPSSFVPDDKVEDLQDQIKKNISPTLVHVCRNWGNHLRSAGPTSLSETRSRERRSEMIDDIYYRKAGWCFPVLDIKRKRAEEICSPFLVISLNIMRVLFTCTARLRAVLPNPTPERDVSARKNKNTRGNETTVAVPTP</sequence>
<evidence type="ECO:0000313" key="2">
    <source>
        <dbReference type="EMBL" id="KAF8707420.1"/>
    </source>
</evidence>
<reference evidence="2" key="1">
    <citation type="submission" date="2020-09" db="EMBL/GenBank/DDBJ databases">
        <title>Comparative genome analyses of four rice-infecting Rhizoctonia solani isolates reveal extensive enrichment of homogalacturonan modification genes.</title>
        <authorList>
            <person name="Lee D.-Y."/>
            <person name="Jeon J."/>
            <person name="Kim K.-T."/>
            <person name="Cheong K."/>
            <person name="Song H."/>
            <person name="Choi G."/>
            <person name="Ko J."/>
            <person name="Opiyo S.O."/>
            <person name="Zuo S."/>
            <person name="Madhav S."/>
            <person name="Lee Y.-H."/>
            <person name="Wang G.-L."/>
        </authorList>
    </citation>
    <scope>NUCLEOTIDE SEQUENCE</scope>
    <source>
        <strain evidence="2">AG1-IA WGL</strain>
    </source>
</reference>
<dbReference type="EMBL" id="JACYCD010000049">
    <property type="protein sequence ID" value="KAF8707420.1"/>
    <property type="molecule type" value="Genomic_DNA"/>
</dbReference>
<feature type="non-terminal residue" evidence="2">
    <location>
        <position position="1"/>
    </location>
</feature>
<comment type="caution">
    <text evidence="2">The sequence shown here is derived from an EMBL/GenBank/DDBJ whole genome shotgun (WGS) entry which is preliminary data.</text>
</comment>
<feature type="compositionally biased region" description="Polar residues" evidence="1">
    <location>
        <begin position="137"/>
        <end position="149"/>
    </location>
</feature>
<name>A0A8H7LSB8_9AGAM</name>
<gene>
    <name evidence="2" type="ORF">RHS03_04403</name>
</gene>
<dbReference type="OrthoDB" id="3266532at2759"/>
<organism evidence="2 3">
    <name type="scientific">Rhizoctonia solani</name>
    <dbReference type="NCBI Taxonomy" id="456999"/>
    <lineage>
        <taxon>Eukaryota</taxon>
        <taxon>Fungi</taxon>
        <taxon>Dikarya</taxon>
        <taxon>Basidiomycota</taxon>
        <taxon>Agaricomycotina</taxon>
        <taxon>Agaricomycetes</taxon>
        <taxon>Cantharellales</taxon>
        <taxon>Ceratobasidiaceae</taxon>
        <taxon>Rhizoctonia</taxon>
    </lineage>
</organism>
<feature type="region of interest" description="Disordered" evidence="1">
    <location>
        <begin position="123"/>
        <end position="149"/>
    </location>
</feature>